<keyword evidence="3" id="KW-1185">Reference proteome</keyword>
<evidence type="ECO:0000313" key="3">
    <source>
        <dbReference type="Proteomes" id="UP000060787"/>
    </source>
</evidence>
<keyword evidence="1" id="KW-0472">Membrane</keyword>
<dbReference type="PATRIC" id="fig|84531.8.peg.2291"/>
<proteinExistence type="predicted"/>
<sequence length="133" mass="13930">MKTGYKFGAAMAVVPLSLLMTGATGNGYWMIGLPLGLVAACLYGNDFHGELVKATDMKAWSLRRVVLQLPQFATAVVCVIGGVIALAALLWSLRDGHELGSKSLMAVLLACFIVGGVALFIQGIRGPPPGIKD</sequence>
<reference evidence="2 3" key="1">
    <citation type="journal article" date="2015" name="BMC Genomics">
        <title>Comparative genomics and metabolic profiling of the genus Lysobacter.</title>
        <authorList>
            <person name="de Bruijn I."/>
            <person name="Cheng X."/>
            <person name="de Jager V."/>
            <person name="Exposito R.G."/>
            <person name="Watrous J."/>
            <person name="Patel N."/>
            <person name="Postma J."/>
            <person name="Dorrestein P.C."/>
            <person name="Kobayashi D."/>
            <person name="Raaijmakers J.M."/>
        </authorList>
    </citation>
    <scope>NUCLEOTIDE SEQUENCE [LARGE SCALE GENOMIC DNA]</scope>
    <source>
        <strain evidence="2 3">76</strain>
    </source>
</reference>
<dbReference type="eggNOG" id="ENOG5033GNM">
    <property type="taxonomic scope" value="Bacteria"/>
</dbReference>
<name>A0A0S2FAD7_LYSAN</name>
<protein>
    <recommendedName>
        <fullName evidence="4">Transmembrane protein</fullName>
    </recommendedName>
</protein>
<dbReference type="STRING" id="84531.LA76x_2280"/>
<evidence type="ECO:0000256" key="1">
    <source>
        <dbReference type="SAM" id="Phobius"/>
    </source>
</evidence>
<organism evidence="2 3">
    <name type="scientific">Lysobacter antibioticus</name>
    <dbReference type="NCBI Taxonomy" id="84531"/>
    <lineage>
        <taxon>Bacteria</taxon>
        <taxon>Pseudomonadati</taxon>
        <taxon>Pseudomonadota</taxon>
        <taxon>Gammaproteobacteria</taxon>
        <taxon>Lysobacterales</taxon>
        <taxon>Lysobacteraceae</taxon>
        <taxon>Lysobacter</taxon>
    </lineage>
</organism>
<feature type="transmembrane region" description="Helical" evidence="1">
    <location>
        <begin position="103"/>
        <end position="124"/>
    </location>
</feature>
<accession>A0A0S2FAD7</accession>
<evidence type="ECO:0000313" key="2">
    <source>
        <dbReference type="EMBL" id="ALN80413.1"/>
    </source>
</evidence>
<keyword evidence="1" id="KW-0812">Transmembrane</keyword>
<dbReference type="RefSeq" id="WP_057917732.1">
    <property type="nucleotide sequence ID" value="NZ_CP011129.1"/>
</dbReference>
<keyword evidence="1" id="KW-1133">Transmembrane helix</keyword>
<dbReference type="Proteomes" id="UP000060787">
    <property type="component" value="Chromosome"/>
</dbReference>
<dbReference type="KEGG" id="lab:LA76x_2280"/>
<gene>
    <name evidence="2" type="ORF">LA76x_2280</name>
</gene>
<evidence type="ECO:0008006" key="4">
    <source>
        <dbReference type="Google" id="ProtNLM"/>
    </source>
</evidence>
<dbReference type="EMBL" id="CP011129">
    <property type="protein sequence ID" value="ALN80413.1"/>
    <property type="molecule type" value="Genomic_DNA"/>
</dbReference>
<dbReference type="AlphaFoldDB" id="A0A0S2FAD7"/>
<feature type="transmembrane region" description="Helical" evidence="1">
    <location>
        <begin position="72"/>
        <end position="91"/>
    </location>
</feature>